<dbReference type="InterPro" id="IPR019734">
    <property type="entry name" value="TPR_rpt"/>
</dbReference>
<feature type="repeat" description="TPR" evidence="1">
    <location>
        <begin position="106"/>
        <end position="139"/>
    </location>
</feature>
<evidence type="ECO:0000313" key="4">
    <source>
        <dbReference type="Proteomes" id="UP000255335"/>
    </source>
</evidence>
<dbReference type="RefSeq" id="WP_115025623.1">
    <property type="nucleotide sequence ID" value="NZ_UGHZ01000001.1"/>
</dbReference>
<keyword evidence="2" id="KW-0812">Transmembrane</keyword>
<proteinExistence type="predicted"/>
<protein>
    <submittedName>
        <fullName evidence="3">Periplasmic protein</fullName>
    </submittedName>
</protein>
<dbReference type="Gene3D" id="1.25.40.10">
    <property type="entry name" value="Tetratricopeptide repeat domain"/>
    <property type="match status" value="1"/>
</dbReference>
<evidence type="ECO:0000256" key="2">
    <source>
        <dbReference type="SAM" id="Phobius"/>
    </source>
</evidence>
<dbReference type="EMBL" id="UGHZ01000001">
    <property type="protein sequence ID" value="STP08797.1"/>
    <property type="molecule type" value="Genomic_DNA"/>
</dbReference>
<dbReference type="SUPFAM" id="SSF48452">
    <property type="entry name" value="TPR-like"/>
    <property type="match status" value="1"/>
</dbReference>
<dbReference type="Pfam" id="PF13181">
    <property type="entry name" value="TPR_8"/>
    <property type="match status" value="1"/>
</dbReference>
<dbReference type="Proteomes" id="UP000255335">
    <property type="component" value="Unassembled WGS sequence"/>
</dbReference>
<feature type="transmembrane region" description="Helical" evidence="2">
    <location>
        <begin position="6"/>
        <end position="26"/>
    </location>
</feature>
<keyword evidence="2" id="KW-0472">Membrane</keyword>
<organism evidence="3 4">
    <name type="scientific">Helicobacter cinaedi</name>
    <dbReference type="NCBI Taxonomy" id="213"/>
    <lineage>
        <taxon>Bacteria</taxon>
        <taxon>Pseudomonadati</taxon>
        <taxon>Campylobacterota</taxon>
        <taxon>Epsilonproteobacteria</taxon>
        <taxon>Campylobacterales</taxon>
        <taxon>Helicobacteraceae</taxon>
        <taxon>Helicobacter</taxon>
    </lineage>
</organism>
<name>A0A377JM80_9HELI</name>
<dbReference type="Pfam" id="PF13174">
    <property type="entry name" value="TPR_6"/>
    <property type="match status" value="1"/>
</dbReference>
<gene>
    <name evidence="3" type="ORF">NCTC12221_00215</name>
</gene>
<sequence length="364" mass="42454">MLPYADPLFGILIFVTIVASVALIDYGRNRYKQKQKDESLENLAKSYEFVGLTEGVEEFLALCQNPIPTLQFIANAYIQSGNTQEAIKIYLSILENLKHSHAEARIEILQDLGRAYYNAGFLQRAKSIFLEILKNYPRNPQVLRYLLRTYESLNEYKNAIDALECIEEIYDSSSPSQDYIKDSTQEHFFHTLSLNKAYLYALLLINQHNVPLARKIQKLDELKGKEPKLEKMILQYFKSVSFSLFWERVQESENIAKYIDILWGFERKDVPLEQITHKQILDVYRAKGWIVDSKVCDIFELENMRILHQHSNLKATLSFEYRCHSCKQIFPFENARCSSCGELLNSDVIYKVQKVRDEASYPLL</sequence>
<keyword evidence="2" id="KW-1133">Transmembrane helix</keyword>
<evidence type="ECO:0000256" key="1">
    <source>
        <dbReference type="PROSITE-ProRule" id="PRU00339"/>
    </source>
</evidence>
<dbReference type="SMART" id="SM00028">
    <property type="entry name" value="TPR"/>
    <property type="match status" value="3"/>
</dbReference>
<reference evidence="3 4" key="1">
    <citation type="submission" date="2018-06" db="EMBL/GenBank/DDBJ databases">
        <authorList>
            <consortium name="Pathogen Informatics"/>
            <person name="Doyle S."/>
        </authorList>
    </citation>
    <scope>NUCLEOTIDE SEQUENCE [LARGE SCALE GENOMIC DNA]</scope>
    <source>
        <strain evidence="3 4">NCTC12221</strain>
    </source>
</reference>
<evidence type="ECO:0000313" key="3">
    <source>
        <dbReference type="EMBL" id="STP08797.1"/>
    </source>
</evidence>
<dbReference type="PROSITE" id="PS50005">
    <property type="entry name" value="TPR"/>
    <property type="match status" value="1"/>
</dbReference>
<dbReference type="AlphaFoldDB" id="A0A377JM80"/>
<accession>A0A377JM80</accession>
<keyword evidence="1" id="KW-0802">TPR repeat</keyword>
<dbReference type="InterPro" id="IPR011990">
    <property type="entry name" value="TPR-like_helical_dom_sf"/>
</dbReference>